<dbReference type="SUPFAM" id="SSF52777">
    <property type="entry name" value="CoA-dependent acyltransferases"/>
    <property type="match status" value="1"/>
</dbReference>
<reference evidence="9" key="1">
    <citation type="submission" date="2020-05" db="EMBL/GenBank/DDBJ databases">
        <authorList>
            <person name="Chiriac C."/>
            <person name="Salcher M."/>
            <person name="Ghai R."/>
            <person name="Kavagutti S V."/>
        </authorList>
    </citation>
    <scope>NUCLEOTIDE SEQUENCE</scope>
</reference>
<dbReference type="InterPro" id="IPR036625">
    <property type="entry name" value="E3-bd_dom_sf"/>
</dbReference>
<dbReference type="GO" id="GO:0005737">
    <property type="term" value="C:cytoplasm"/>
    <property type="evidence" value="ECO:0007669"/>
    <property type="project" value="TreeGrafter"/>
</dbReference>
<comment type="similarity">
    <text evidence="2">Belongs to the 2-oxoacid dehydrogenase family.</text>
</comment>
<evidence type="ECO:0000313" key="9">
    <source>
        <dbReference type="EMBL" id="CAB4665042.1"/>
    </source>
</evidence>
<evidence type="ECO:0000259" key="8">
    <source>
        <dbReference type="PROSITE" id="PS51826"/>
    </source>
</evidence>
<dbReference type="PANTHER" id="PTHR43178">
    <property type="entry name" value="DIHYDROLIPOAMIDE ACETYLTRANSFERASE COMPONENT OF PYRUVATE DEHYDROGENASE COMPLEX"/>
    <property type="match status" value="1"/>
</dbReference>
<dbReference type="EMBL" id="CAEZWW010000021">
    <property type="protein sequence ID" value="CAB4665042.1"/>
    <property type="molecule type" value="Genomic_DNA"/>
</dbReference>
<dbReference type="PANTHER" id="PTHR43178:SF5">
    <property type="entry name" value="LIPOAMIDE ACYLTRANSFERASE COMPONENT OF BRANCHED-CHAIN ALPHA-KETO ACID DEHYDROGENASE COMPLEX, MITOCHONDRIAL"/>
    <property type="match status" value="1"/>
</dbReference>
<evidence type="ECO:0000256" key="5">
    <source>
        <dbReference type="ARBA" id="ARBA00023315"/>
    </source>
</evidence>
<dbReference type="Gene3D" id="3.30.559.10">
    <property type="entry name" value="Chloramphenicol acetyltransferase-like domain"/>
    <property type="match status" value="1"/>
</dbReference>
<dbReference type="InterPro" id="IPR000089">
    <property type="entry name" value="Biotin_lipoyl"/>
</dbReference>
<sequence length="414" mass="43933">MTGQQQVFNLPDVGEGLTEAEIVKWRVRPGDSVSVNQVIVEIETAKAVVELPCPYAGSIETLHVPEGEIVPVGSPIVTILVTAKTEDREPVLVGYGVKVDHEIRRRPRKTDVQQAQVAATATSARAKPLVRKLAKDLGVALDSVTPTGVGGVITREDVLGSAQNGHAPNQGKAPSVGADRQPVRGVQRAMADAMVRSAFTAPHVTEWVEVDVSRTLELVARLRSHGAFEGIRVTPLTIVAAAVIQSVKKYPRINSTWLETSEGADILTHQDVHLGIAADTPRGLLVPSVKSAGAMELPELARSIHTLIETARAGRSTPADLTGGTITITNVGVFGVDGGTPIINPGESAILAVGRILDRPWVVDGVVSVRPIMQLSMSFDHRVIDGALGSRALVSMANFLADPTVEILMERATE</sequence>
<dbReference type="Pfam" id="PF00364">
    <property type="entry name" value="Biotin_lipoyl"/>
    <property type="match status" value="1"/>
</dbReference>
<keyword evidence="5" id="KW-0012">Acyltransferase</keyword>
<evidence type="ECO:0000256" key="2">
    <source>
        <dbReference type="ARBA" id="ARBA00007317"/>
    </source>
</evidence>
<evidence type="ECO:0000256" key="6">
    <source>
        <dbReference type="SAM" id="MobiDB-lite"/>
    </source>
</evidence>
<dbReference type="InterPro" id="IPR011053">
    <property type="entry name" value="Single_hybrid_motif"/>
</dbReference>
<feature type="domain" description="Peripheral subunit-binding (PSBD)" evidence="8">
    <location>
        <begin position="125"/>
        <end position="162"/>
    </location>
</feature>
<dbReference type="InterPro" id="IPR050743">
    <property type="entry name" value="2-oxoacid_DH_E2_comp"/>
</dbReference>
<dbReference type="SUPFAM" id="SSF51230">
    <property type="entry name" value="Single hybrid motif"/>
    <property type="match status" value="1"/>
</dbReference>
<evidence type="ECO:0000256" key="4">
    <source>
        <dbReference type="ARBA" id="ARBA00022823"/>
    </source>
</evidence>
<keyword evidence="4" id="KW-0450">Lipoyl</keyword>
<dbReference type="Gene3D" id="4.10.320.10">
    <property type="entry name" value="E3-binding domain"/>
    <property type="match status" value="1"/>
</dbReference>
<dbReference type="PROSITE" id="PS00189">
    <property type="entry name" value="LIPOYL"/>
    <property type="match status" value="1"/>
</dbReference>
<proteinExistence type="inferred from homology"/>
<dbReference type="FunFam" id="3.30.559.10:FF:000007">
    <property type="entry name" value="Dihydrolipoamide acetyltransferase component of pyruvate dehydrogenase complex"/>
    <property type="match status" value="1"/>
</dbReference>
<feature type="domain" description="Lipoyl-binding" evidence="7">
    <location>
        <begin position="5"/>
        <end position="80"/>
    </location>
</feature>
<evidence type="ECO:0000256" key="1">
    <source>
        <dbReference type="ARBA" id="ARBA00001938"/>
    </source>
</evidence>
<comment type="cofactor">
    <cofactor evidence="1">
        <name>(R)-lipoate</name>
        <dbReference type="ChEBI" id="CHEBI:83088"/>
    </cofactor>
</comment>
<dbReference type="PROSITE" id="PS50968">
    <property type="entry name" value="BIOTINYL_LIPOYL"/>
    <property type="match status" value="1"/>
</dbReference>
<name>A0A6J6LTL1_9ZZZZ</name>
<dbReference type="InterPro" id="IPR001078">
    <property type="entry name" value="2-oxoacid_DH_actylTfrase"/>
</dbReference>
<dbReference type="Pfam" id="PF02817">
    <property type="entry name" value="E3_binding"/>
    <property type="match status" value="1"/>
</dbReference>
<dbReference type="InterPro" id="IPR023213">
    <property type="entry name" value="CAT-like_dom_sf"/>
</dbReference>
<dbReference type="SUPFAM" id="SSF47005">
    <property type="entry name" value="Peripheral subunit-binding domain of 2-oxo acid dehydrogenase complex"/>
    <property type="match status" value="1"/>
</dbReference>
<dbReference type="InterPro" id="IPR003016">
    <property type="entry name" value="2-oxoA_DH_lipoyl-BS"/>
</dbReference>
<dbReference type="Gene3D" id="2.40.50.100">
    <property type="match status" value="1"/>
</dbReference>
<accession>A0A6J6LTL1</accession>
<dbReference type="InterPro" id="IPR004167">
    <property type="entry name" value="PSBD"/>
</dbReference>
<dbReference type="CDD" id="cd06849">
    <property type="entry name" value="lipoyl_domain"/>
    <property type="match status" value="1"/>
</dbReference>
<organism evidence="9">
    <name type="scientific">freshwater metagenome</name>
    <dbReference type="NCBI Taxonomy" id="449393"/>
    <lineage>
        <taxon>unclassified sequences</taxon>
        <taxon>metagenomes</taxon>
        <taxon>ecological metagenomes</taxon>
    </lineage>
</organism>
<dbReference type="GO" id="GO:0031405">
    <property type="term" value="F:lipoic acid binding"/>
    <property type="evidence" value="ECO:0007669"/>
    <property type="project" value="TreeGrafter"/>
</dbReference>
<feature type="region of interest" description="Disordered" evidence="6">
    <location>
        <begin position="161"/>
        <end position="181"/>
    </location>
</feature>
<dbReference type="GO" id="GO:0016407">
    <property type="term" value="F:acetyltransferase activity"/>
    <property type="evidence" value="ECO:0007669"/>
    <property type="project" value="TreeGrafter"/>
</dbReference>
<protein>
    <submittedName>
        <fullName evidence="9">Unannotated protein</fullName>
    </submittedName>
</protein>
<dbReference type="PROSITE" id="PS51826">
    <property type="entry name" value="PSBD"/>
    <property type="match status" value="1"/>
</dbReference>
<evidence type="ECO:0000259" key="7">
    <source>
        <dbReference type="PROSITE" id="PS50968"/>
    </source>
</evidence>
<gene>
    <name evidence="9" type="ORF">UFOPK2310_00302</name>
</gene>
<dbReference type="Pfam" id="PF00198">
    <property type="entry name" value="2-oxoacid_dh"/>
    <property type="match status" value="1"/>
</dbReference>
<dbReference type="AlphaFoldDB" id="A0A6J6LTL1"/>
<keyword evidence="3" id="KW-0808">Transferase</keyword>
<evidence type="ECO:0000256" key="3">
    <source>
        <dbReference type="ARBA" id="ARBA00022679"/>
    </source>
</evidence>